<dbReference type="FunFam" id="3.40.50.150:FF:000101">
    <property type="entry name" value="Thiopurine S-methyltransferase"/>
    <property type="match status" value="1"/>
</dbReference>
<dbReference type="PIRSF" id="PIRSF023956">
    <property type="entry name" value="Thiopurine_S-methyltransferase"/>
    <property type="match status" value="1"/>
</dbReference>
<evidence type="ECO:0000313" key="11">
    <source>
        <dbReference type="Proteomes" id="UP000664904"/>
    </source>
</evidence>
<evidence type="ECO:0000256" key="3">
    <source>
        <dbReference type="ARBA" id="ARBA00008145"/>
    </source>
</evidence>
<evidence type="ECO:0000256" key="1">
    <source>
        <dbReference type="ARBA" id="ARBA00000903"/>
    </source>
</evidence>
<feature type="binding site" evidence="9">
    <location>
        <position position="45"/>
    </location>
    <ligand>
        <name>S-adenosyl-L-methionine</name>
        <dbReference type="ChEBI" id="CHEBI:59789"/>
    </ligand>
</feature>
<evidence type="ECO:0000256" key="4">
    <source>
        <dbReference type="ARBA" id="ARBA00011905"/>
    </source>
</evidence>
<dbReference type="HAMAP" id="MF_00812">
    <property type="entry name" value="Thiopur_methtran"/>
    <property type="match status" value="1"/>
</dbReference>
<feature type="binding site" evidence="9">
    <location>
        <position position="66"/>
    </location>
    <ligand>
        <name>S-adenosyl-L-methionine</name>
        <dbReference type="ChEBI" id="CHEBI:59789"/>
    </ligand>
</feature>
<keyword evidence="8 9" id="KW-0949">S-adenosyl-L-methionine</keyword>
<dbReference type="Proteomes" id="UP000664904">
    <property type="component" value="Chromosome"/>
</dbReference>
<evidence type="ECO:0000256" key="5">
    <source>
        <dbReference type="ARBA" id="ARBA00022490"/>
    </source>
</evidence>
<keyword evidence="7 9" id="KW-0808">Transferase</keyword>
<dbReference type="NCBIfam" id="TIGR03840">
    <property type="entry name" value="TMPT_Se_Te"/>
    <property type="match status" value="1"/>
</dbReference>
<keyword evidence="11" id="KW-1185">Reference proteome</keyword>
<dbReference type="RefSeq" id="WP_208842256.1">
    <property type="nucleotide sequence ID" value="NZ_CP072133.1"/>
</dbReference>
<name>A0A975DGH0_9GAMM</name>
<dbReference type="Gene3D" id="3.40.50.150">
    <property type="entry name" value="Vaccinia Virus protein VP39"/>
    <property type="match status" value="1"/>
</dbReference>
<protein>
    <recommendedName>
        <fullName evidence="4 9">Thiopurine S-methyltransferase</fullName>
        <ecNumber evidence="4 9">2.1.1.67</ecNumber>
    </recommendedName>
    <alternativeName>
        <fullName evidence="9">Thiopurine methyltransferase</fullName>
    </alternativeName>
</protein>
<evidence type="ECO:0000256" key="7">
    <source>
        <dbReference type="ARBA" id="ARBA00022679"/>
    </source>
</evidence>
<dbReference type="InterPro" id="IPR008854">
    <property type="entry name" value="TPMT"/>
</dbReference>
<evidence type="ECO:0000256" key="9">
    <source>
        <dbReference type="HAMAP-Rule" id="MF_00812"/>
    </source>
</evidence>
<dbReference type="GO" id="GO:0005737">
    <property type="term" value="C:cytoplasm"/>
    <property type="evidence" value="ECO:0007669"/>
    <property type="project" value="UniProtKB-SubCell"/>
</dbReference>
<accession>A0A975DGH0</accession>
<dbReference type="GO" id="GO:0008119">
    <property type="term" value="F:thiopurine S-methyltransferase activity"/>
    <property type="evidence" value="ECO:0007669"/>
    <property type="project" value="UniProtKB-UniRule"/>
</dbReference>
<dbReference type="PROSITE" id="PS51585">
    <property type="entry name" value="SAM_MT_TPMT"/>
    <property type="match status" value="1"/>
</dbReference>
<dbReference type="AlphaFoldDB" id="A0A975DGH0"/>
<dbReference type="EC" id="2.1.1.67" evidence="4 9"/>
<organism evidence="10 11">
    <name type="scientific">Pseudoalteromonas xiamenensis</name>
    <dbReference type="NCBI Taxonomy" id="882626"/>
    <lineage>
        <taxon>Bacteria</taxon>
        <taxon>Pseudomonadati</taxon>
        <taxon>Pseudomonadota</taxon>
        <taxon>Gammaproteobacteria</taxon>
        <taxon>Alteromonadales</taxon>
        <taxon>Pseudoalteromonadaceae</taxon>
        <taxon>Pseudoalteromonas</taxon>
    </lineage>
</organism>
<dbReference type="PANTHER" id="PTHR10259">
    <property type="entry name" value="THIOPURINE S-METHYLTRANSFERASE"/>
    <property type="match status" value="1"/>
</dbReference>
<dbReference type="PANTHER" id="PTHR10259:SF11">
    <property type="entry name" value="THIOPURINE S-METHYLTRANSFERASE"/>
    <property type="match status" value="1"/>
</dbReference>
<evidence type="ECO:0000256" key="2">
    <source>
        <dbReference type="ARBA" id="ARBA00004496"/>
    </source>
</evidence>
<evidence type="ECO:0000256" key="6">
    <source>
        <dbReference type="ARBA" id="ARBA00022603"/>
    </source>
</evidence>
<dbReference type="SUPFAM" id="SSF53335">
    <property type="entry name" value="S-adenosyl-L-methionine-dependent methyltransferases"/>
    <property type="match status" value="1"/>
</dbReference>
<comment type="subcellular location">
    <subcellularLocation>
        <location evidence="2 9">Cytoplasm</location>
    </subcellularLocation>
</comment>
<dbReference type="Pfam" id="PF05724">
    <property type="entry name" value="TPMT"/>
    <property type="match status" value="1"/>
</dbReference>
<dbReference type="NCBIfam" id="NF009732">
    <property type="entry name" value="PRK13255.1"/>
    <property type="match status" value="1"/>
</dbReference>
<reference evidence="10" key="1">
    <citation type="submission" date="2021-03" db="EMBL/GenBank/DDBJ databases">
        <title>Complete Genome of Pseudoalteromonas xiamenensis STKMTI.2, a new potential marine bacterium producing anti-Vibrio compounds.</title>
        <authorList>
            <person name="Handayani D.P."/>
            <person name="Isnansetyo A."/>
            <person name="Istiqomah I."/>
            <person name="Jumina J."/>
        </authorList>
    </citation>
    <scope>NUCLEOTIDE SEQUENCE</scope>
    <source>
        <strain evidence="10">STKMTI.2</strain>
    </source>
</reference>
<dbReference type="InterPro" id="IPR022474">
    <property type="entry name" value="Thiopur_S-MeTfrase_Se/Te_detox"/>
</dbReference>
<keyword evidence="5 9" id="KW-0963">Cytoplasm</keyword>
<proteinExistence type="inferred from homology"/>
<evidence type="ECO:0000256" key="8">
    <source>
        <dbReference type="ARBA" id="ARBA00022691"/>
    </source>
</evidence>
<sequence>MEANFWHQKWAKGEIGFHEGEVNQLLEKHFNVLNLQPSQTVFVPLCGKTRDIAWLLKKQQNVVGVELNEEAVRQLFDELGETPEVTAVGELIRFSAPHVVVYVGDFFKLTREHVGHIDVVYDRAALVALPDSMRTIYCEHLLHVTQQAKQLLITFEYEQSRFAGPPFSISAQLVERYYANAFAIHRLESKPVKGGIRGFDALETAWSLR</sequence>
<dbReference type="GO" id="GO:0010038">
    <property type="term" value="P:response to metal ion"/>
    <property type="evidence" value="ECO:0007669"/>
    <property type="project" value="InterPro"/>
</dbReference>
<dbReference type="InterPro" id="IPR025835">
    <property type="entry name" value="Thiopurine_S-MeTrfase"/>
</dbReference>
<dbReference type="EMBL" id="CP072133">
    <property type="protein sequence ID" value="QTH70672.1"/>
    <property type="molecule type" value="Genomic_DNA"/>
</dbReference>
<gene>
    <name evidence="10" type="primary">tmpT</name>
    <name evidence="9" type="synonym">tpm</name>
    <name evidence="10" type="ORF">J5O05_12105</name>
</gene>
<keyword evidence="6 9" id="KW-0489">Methyltransferase</keyword>
<feature type="binding site" evidence="9">
    <location>
        <position position="10"/>
    </location>
    <ligand>
        <name>S-adenosyl-L-methionine</name>
        <dbReference type="ChEBI" id="CHEBI:59789"/>
    </ligand>
</feature>
<dbReference type="KEGG" id="pxi:J5O05_12105"/>
<comment type="catalytic activity">
    <reaction evidence="1 9">
        <text>S-adenosyl-L-methionine + a thiopurine = S-adenosyl-L-homocysteine + a thiopurine S-methylether.</text>
        <dbReference type="EC" id="2.1.1.67"/>
    </reaction>
</comment>
<evidence type="ECO:0000313" key="10">
    <source>
        <dbReference type="EMBL" id="QTH70672.1"/>
    </source>
</evidence>
<dbReference type="GO" id="GO:0032259">
    <property type="term" value="P:methylation"/>
    <property type="evidence" value="ECO:0007669"/>
    <property type="project" value="UniProtKB-KW"/>
</dbReference>
<dbReference type="InterPro" id="IPR029063">
    <property type="entry name" value="SAM-dependent_MTases_sf"/>
</dbReference>
<feature type="binding site" evidence="9">
    <location>
        <position position="123"/>
    </location>
    <ligand>
        <name>S-adenosyl-L-methionine</name>
        <dbReference type="ChEBI" id="CHEBI:59789"/>
    </ligand>
</feature>
<comment type="similarity">
    <text evidence="3 9">Belongs to the class I-like SAM-binding methyltransferase superfamily. TPMT family.</text>
</comment>